<comment type="cofactor">
    <cofactor evidence="1">
        <name>[4Fe-4S] cluster</name>
        <dbReference type="ChEBI" id="CHEBI:49883"/>
    </cofactor>
</comment>
<dbReference type="SUPFAM" id="SSF102114">
    <property type="entry name" value="Radical SAM enzymes"/>
    <property type="match status" value="1"/>
</dbReference>
<feature type="domain" description="Radical SAM core" evidence="6">
    <location>
        <begin position="150"/>
        <end position="412"/>
    </location>
</feature>
<dbReference type="AlphaFoldDB" id="A0A0B6S262"/>
<evidence type="ECO:0000313" key="7">
    <source>
        <dbReference type="EMBL" id="AJK48484.1"/>
    </source>
</evidence>
<dbReference type="InterPro" id="IPR007197">
    <property type="entry name" value="rSAM"/>
</dbReference>
<evidence type="ECO:0000256" key="5">
    <source>
        <dbReference type="ARBA" id="ARBA00023014"/>
    </source>
</evidence>
<protein>
    <recommendedName>
        <fullName evidence="6">Radical SAM core domain-containing protein</fullName>
    </recommendedName>
</protein>
<dbReference type="NCBIfam" id="NF045502">
    <property type="entry name" value="variant_rSAM"/>
    <property type="match status" value="1"/>
</dbReference>
<accession>A0A0B6S262</accession>
<dbReference type="HOGENOM" id="CLU_054532_0_0_4"/>
<dbReference type="KEGG" id="bpla:bpln_2g04390"/>
<dbReference type="InterPro" id="IPR058240">
    <property type="entry name" value="rSAM_sf"/>
</dbReference>
<reference evidence="7 8" key="2">
    <citation type="journal article" date="2016" name="Appl. Microbiol. Biotechnol.">
        <title>Mutations improving production and secretion of extracellular lipase by Burkholderia glumae PG1.</title>
        <authorList>
            <person name="Knapp A."/>
            <person name="Voget S."/>
            <person name="Gao R."/>
            <person name="Zaburannyi N."/>
            <person name="Krysciak D."/>
            <person name="Breuer M."/>
            <person name="Hauer B."/>
            <person name="Streit W.R."/>
            <person name="Muller R."/>
            <person name="Daniel R."/>
            <person name="Jaeger K.E."/>
        </authorList>
    </citation>
    <scope>NUCLEOTIDE SEQUENCE [LARGE SCALE GENOMIC DNA]</scope>
    <source>
        <strain evidence="7 8">PG1</strain>
    </source>
</reference>
<evidence type="ECO:0000313" key="8">
    <source>
        <dbReference type="Proteomes" id="UP000031838"/>
    </source>
</evidence>
<dbReference type="GO" id="GO:0051536">
    <property type="term" value="F:iron-sulfur cluster binding"/>
    <property type="evidence" value="ECO:0007669"/>
    <property type="project" value="UniProtKB-KW"/>
</dbReference>
<organism evidence="7 8">
    <name type="scientific">Burkholderia plantarii</name>
    <dbReference type="NCBI Taxonomy" id="41899"/>
    <lineage>
        <taxon>Bacteria</taxon>
        <taxon>Pseudomonadati</taxon>
        <taxon>Pseudomonadota</taxon>
        <taxon>Betaproteobacteria</taxon>
        <taxon>Burkholderiales</taxon>
        <taxon>Burkholderiaceae</taxon>
        <taxon>Burkholderia</taxon>
    </lineage>
</organism>
<dbReference type="Gene3D" id="3.20.20.70">
    <property type="entry name" value="Aldolase class I"/>
    <property type="match status" value="1"/>
</dbReference>
<reference evidence="8" key="1">
    <citation type="submission" date="2011-03" db="EMBL/GenBank/DDBJ databases">
        <authorList>
            <person name="Voget S."/>
            <person name="Streit W.R."/>
            <person name="Jaeger K.E."/>
            <person name="Daniel R."/>
        </authorList>
    </citation>
    <scope>NUCLEOTIDE SEQUENCE [LARGE SCALE GENOMIC DNA]</scope>
    <source>
        <strain evidence="8">PG1</strain>
    </source>
</reference>
<gene>
    <name evidence="7" type="ORF">BGL_2c03930</name>
</gene>
<evidence type="ECO:0000256" key="3">
    <source>
        <dbReference type="ARBA" id="ARBA00022723"/>
    </source>
</evidence>
<dbReference type="KEGG" id="bgp:BGL_2c03930"/>
<evidence type="ECO:0000256" key="1">
    <source>
        <dbReference type="ARBA" id="ARBA00001966"/>
    </source>
</evidence>
<keyword evidence="3" id="KW-0479">Metal-binding</keyword>
<dbReference type="GO" id="GO:0046872">
    <property type="term" value="F:metal ion binding"/>
    <property type="evidence" value="ECO:0007669"/>
    <property type="project" value="UniProtKB-KW"/>
</dbReference>
<sequence length="437" mass="48932">MQVQVESLEPTLFRYTRRYPDVPPEVILKEDLLRLGLQINRDALALLRGCRTQAYFLFSYNMSSVDALGEDVSALAPEDISFFGGPLALRRTSVRVVLSAKSPYQLCEADGKLAICENGELLAEVVLPSKPPYYGNLFDDGTRYEQVVPLLYNHYAFVTTFRVCHYWGDKEECKFCDINEHVRQLRRQSGDHVLAEPVKEQDKVVAAIRAMYEEKSPEFRLVTVLMTSGSILRKVRGGAGNPTDFNLPYVEGIRAAIGNQTPIVLITESQPIEQVRRLHRAGVTSHNANLEVWDRELFEVIAPGKQKYVGYDRWLHNLYDAVTVMGEGNVSPNMVSGIEMVQPWGFKSVPDAVASAREGFETLMSHGVVPHLDTWCIEPGSRLENHPPPPLDFLVQADIAWYETWRKYNLPPFSGYGPMGAPGCAIYGNSASVDMGG</sequence>
<keyword evidence="4" id="KW-0408">Iron</keyword>
<dbReference type="Proteomes" id="UP000031838">
    <property type="component" value="Chromosome 2"/>
</dbReference>
<dbReference type="OrthoDB" id="5391057at2"/>
<dbReference type="GO" id="GO:0003824">
    <property type="term" value="F:catalytic activity"/>
    <property type="evidence" value="ECO:0007669"/>
    <property type="project" value="InterPro"/>
</dbReference>
<dbReference type="PROSITE" id="PS51918">
    <property type="entry name" value="RADICAL_SAM"/>
    <property type="match status" value="1"/>
</dbReference>
<proteinExistence type="predicted"/>
<evidence type="ECO:0000259" key="6">
    <source>
        <dbReference type="PROSITE" id="PS51918"/>
    </source>
</evidence>
<dbReference type="InterPro" id="IPR013785">
    <property type="entry name" value="Aldolase_TIM"/>
</dbReference>
<dbReference type="RefSeq" id="WP_042627118.1">
    <property type="nucleotide sequence ID" value="NZ_BSTO01000041.1"/>
</dbReference>
<keyword evidence="8" id="KW-1185">Reference proteome</keyword>
<evidence type="ECO:0000256" key="2">
    <source>
        <dbReference type="ARBA" id="ARBA00022691"/>
    </source>
</evidence>
<name>A0A0B6S262_BURPL</name>
<dbReference type="EMBL" id="CP002581">
    <property type="protein sequence ID" value="AJK48484.1"/>
    <property type="molecule type" value="Genomic_DNA"/>
</dbReference>
<keyword evidence="5" id="KW-0411">Iron-sulfur</keyword>
<keyword evidence="2" id="KW-0949">S-adenosyl-L-methionine</keyword>
<evidence type="ECO:0000256" key="4">
    <source>
        <dbReference type="ARBA" id="ARBA00023004"/>
    </source>
</evidence>